<dbReference type="AlphaFoldDB" id="A0A061J711"/>
<organism evidence="2 3">
    <name type="scientific">Trypanosoma rangeli SC58</name>
    <dbReference type="NCBI Taxonomy" id="429131"/>
    <lineage>
        <taxon>Eukaryota</taxon>
        <taxon>Discoba</taxon>
        <taxon>Euglenozoa</taxon>
        <taxon>Kinetoplastea</taxon>
        <taxon>Metakinetoplastina</taxon>
        <taxon>Trypanosomatida</taxon>
        <taxon>Trypanosomatidae</taxon>
        <taxon>Trypanosoma</taxon>
        <taxon>Herpetosoma</taxon>
    </lineage>
</organism>
<dbReference type="VEuPathDB" id="TriTrypDB:TRSC58_02166"/>
<dbReference type="EMBL" id="AUPL01002166">
    <property type="protein sequence ID" value="ESL10105.1"/>
    <property type="molecule type" value="Genomic_DNA"/>
</dbReference>
<proteinExistence type="predicted"/>
<name>A0A061J711_TRYRA</name>
<protein>
    <recommendedName>
        <fullName evidence="4">Membrane associated protein</fullName>
    </recommendedName>
</protein>
<keyword evidence="1" id="KW-0175">Coiled coil</keyword>
<evidence type="ECO:0000313" key="3">
    <source>
        <dbReference type="Proteomes" id="UP000031737"/>
    </source>
</evidence>
<evidence type="ECO:0000313" key="2">
    <source>
        <dbReference type="EMBL" id="ESL10105.1"/>
    </source>
</evidence>
<dbReference type="Proteomes" id="UP000031737">
    <property type="component" value="Unassembled WGS sequence"/>
</dbReference>
<feature type="coiled-coil region" evidence="1">
    <location>
        <begin position="170"/>
        <end position="209"/>
    </location>
</feature>
<sequence length="376" mass="42707">MTEYKKLCALVAQLQEEVTLLTRNFAGGDEQDIDALHSLSMSIQTLVANAQPRLLKILCKAIETDPNRQIYNEAMCAAIKKLFEDFCEVVGCLFEGPMKEVLLSENKLDFEECRAISWVESVYDHHLLRRAQTEAWQKRFATNIADLVLCEAETRAVYGAEEKQARGTLLQAKKKEKADVQQILKDKEAAKWEAEVRRRNDEHKRLMEASKFCGVEGIEAMLLRIPEPFRKVLARNMLQLAQALRTAPEDPNIRRIRCNNMRVMMEYSHAAFSSGCQTCQKFVAAAEVLWYVMGYQVDYSTAPTSLLCAIINSNPPILLPCGSSASEHAIAAIGFEDYSERFFTLCEPDPMQQPSEWMAWYATLEAVLGRLEDFIV</sequence>
<keyword evidence="3" id="KW-1185">Reference proteome</keyword>
<comment type="caution">
    <text evidence="2">The sequence shown here is derived from an EMBL/GenBank/DDBJ whole genome shotgun (WGS) entry which is preliminary data.</text>
</comment>
<evidence type="ECO:0000256" key="1">
    <source>
        <dbReference type="SAM" id="Coils"/>
    </source>
</evidence>
<accession>A0A061J711</accession>
<reference evidence="2 3" key="1">
    <citation type="submission" date="2013-07" db="EMBL/GenBank/DDBJ databases">
        <authorList>
            <person name="Stoco P.H."/>
            <person name="Wagner G."/>
            <person name="Gerber A."/>
            <person name="Zaha A."/>
            <person name="Thompson C."/>
            <person name="Bartholomeu D.C."/>
            <person name="Luckemeyer D.D."/>
            <person name="Bahia D."/>
            <person name="Loreto E."/>
            <person name="Prestes E.B."/>
            <person name="Lima F.M."/>
            <person name="Rodrigues-Luiz G."/>
            <person name="Vallejo G.A."/>
            <person name="Filho J.F."/>
            <person name="Monteiro K.M."/>
            <person name="Tyler K.M."/>
            <person name="de Almeida L.G."/>
            <person name="Ortiz M.F."/>
            <person name="Siervo M.A."/>
            <person name="de Moraes M.H."/>
            <person name="Cunha O.L."/>
            <person name="Mendonca-Neto R."/>
            <person name="Silva R."/>
            <person name="Teixeira S.M."/>
            <person name="Murta S.M."/>
            <person name="Sincero T.C."/>
            <person name="Mendes T.A."/>
            <person name="Urmenyi T.P."/>
            <person name="Silva V.G."/>
            <person name="da Rocha W.D."/>
            <person name="Andersson B."/>
            <person name="Romanha A.J."/>
            <person name="Steindel M."/>
            <person name="de Vasconcelos A.T."/>
            <person name="Grisard E.C."/>
        </authorList>
    </citation>
    <scope>NUCLEOTIDE SEQUENCE [LARGE SCALE GENOMIC DNA]</scope>
    <source>
        <strain evidence="2 3">SC58</strain>
    </source>
</reference>
<evidence type="ECO:0008006" key="4">
    <source>
        <dbReference type="Google" id="ProtNLM"/>
    </source>
</evidence>
<gene>
    <name evidence="2" type="ORF">TRSC58_02166</name>
</gene>
<dbReference type="OrthoDB" id="271206at2759"/>